<feature type="compositionally biased region" description="Polar residues" evidence="1">
    <location>
        <begin position="61"/>
        <end position="71"/>
    </location>
</feature>
<evidence type="ECO:0000313" key="3">
    <source>
        <dbReference type="Proteomes" id="UP000747399"/>
    </source>
</evidence>
<proteinExistence type="predicted"/>
<name>A0A8J4EWU4_9CHLO</name>
<organism evidence="2 3">
    <name type="scientific">Volvox africanus</name>
    <dbReference type="NCBI Taxonomy" id="51714"/>
    <lineage>
        <taxon>Eukaryota</taxon>
        <taxon>Viridiplantae</taxon>
        <taxon>Chlorophyta</taxon>
        <taxon>core chlorophytes</taxon>
        <taxon>Chlorophyceae</taxon>
        <taxon>CS clade</taxon>
        <taxon>Chlamydomonadales</taxon>
        <taxon>Volvocaceae</taxon>
        <taxon>Volvox</taxon>
    </lineage>
</organism>
<comment type="caution">
    <text evidence="2">The sequence shown here is derived from an EMBL/GenBank/DDBJ whole genome shotgun (WGS) entry which is preliminary data.</text>
</comment>
<evidence type="ECO:0000256" key="1">
    <source>
        <dbReference type="SAM" id="MobiDB-lite"/>
    </source>
</evidence>
<feature type="compositionally biased region" description="Basic and acidic residues" evidence="1">
    <location>
        <begin position="72"/>
        <end position="84"/>
    </location>
</feature>
<reference evidence="2" key="1">
    <citation type="journal article" date="2021" name="Proc. Natl. Acad. Sci. U.S.A.">
        <title>Three genomes in the algal genus Volvox reveal the fate of a haploid sex-determining region after a transition to homothallism.</title>
        <authorList>
            <person name="Yamamoto K."/>
            <person name="Hamaji T."/>
            <person name="Kawai-Toyooka H."/>
            <person name="Matsuzaki R."/>
            <person name="Takahashi F."/>
            <person name="Nishimura Y."/>
            <person name="Kawachi M."/>
            <person name="Noguchi H."/>
            <person name="Minakuchi Y."/>
            <person name="Umen J.G."/>
            <person name="Toyoda A."/>
            <person name="Nozaki H."/>
        </authorList>
    </citation>
    <scope>NUCLEOTIDE SEQUENCE</scope>
    <source>
        <strain evidence="2">NIES-3780</strain>
    </source>
</reference>
<gene>
    <name evidence="2" type="ORF">Vafri_6118</name>
</gene>
<protein>
    <submittedName>
        <fullName evidence="2">Uncharacterized protein</fullName>
    </submittedName>
</protein>
<evidence type="ECO:0000313" key="2">
    <source>
        <dbReference type="EMBL" id="GIL49994.1"/>
    </source>
</evidence>
<dbReference type="EMBL" id="BNCO01000008">
    <property type="protein sequence ID" value="GIL49994.1"/>
    <property type="molecule type" value="Genomic_DNA"/>
</dbReference>
<feature type="compositionally biased region" description="Low complexity" evidence="1">
    <location>
        <begin position="109"/>
        <end position="133"/>
    </location>
</feature>
<keyword evidence="3" id="KW-1185">Reference proteome</keyword>
<feature type="region of interest" description="Disordered" evidence="1">
    <location>
        <begin position="1"/>
        <end position="223"/>
    </location>
</feature>
<feature type="compositionally biased region" description="Polar residues" evidence="1">
    <location>
        <begin position="188"/>
        <end position="203"/>
    </location>
</feature>
<sequence length="223" mass="23026">MSRARSDALNLAPPPSLEEDEGEGEGEEDSVAAPASASEARNKCPTPSLTTAVASGPLNRSFASNARATLSSRDDHDHDHDRMPPEPPAPASAVLSWPPTPPLADPETVKTASTVPSATASSHCNNGSSSSRNKTAGRQRSDTQPLSTSNMLVGASEPDAASARRRSCRAQSSCGKSGLTPARCARATSINKPTASGASSSRTRGVRERQATRPAARSISARS</sequence>
<dbReference type="Proteomes" id="UP000747399">
    <property type="component" value="Unassembled WGS sequence"/>
</dbReference>
<feature type="compositionally biased region" description="Polar residues" evidence="1">
    <location>
        <begin position="134"/>
        <end position="151"/>
    </location>
</feature>
<dbReference type="AlphaFoldDB" id="A0A8J4EWU4"/>
<feature type="compositionally biased region" description="Acidic residues" evidence="1">
    <location>
        <begin position="17"/>
        <end position="30"/>
    </location>
</feature>
<accession>A0A8J4EWU4</accession>
<feature type="non-terminal residue" evidence="2">
    <location>
        <position position="223"/>
    </location>
</feature>